<dbReference type="KEGG" id="mar:MAE_20430"/>
<name>B0JXN8_MICAN</name>
<dbReference type="PaxDb" id="449447-MAE_20430"/>
<evidence type="ECO:0000313" key="2">
    <source>
        <dbReference type="Proteomes" id="UP000001510"/>
    </source>
</evidence>
<gene>
    <name evidence="1" type="ordered locus">MAE_20430</name>
</gene>
<dbReference type="EnsemblBacteria" id="BAG01865">
    <property type="protein sequence ID" value="BAG01865"/>
    <property type="gene ID" value="MAE_20430"/>
</dbReference>
<dbReference type="AlphaFoldDB" id="B0JXN8"/>
<organism evidence="1 2">
    <name type="scientific">Microcystis aeruginosa (strain NIES-843 / IAM M-2473)</name>
    <dbReference type="NCBI Taxonomy" id="449447"/>
    <lineage>
        <taxon>Bacteria</taxon>
        <taxon>Bacillati</taxon>
        <taxon>Cyanobacteriota</taxon>
        <taxon>Cyanophyceae</taxon>
        <taxon>Oscillatoriophycideae</taxon>
        <taxon>Chroococcales</taxon>
        <taxon>Microcystaceae</taxon>
        <taxon>Microcystis</taxon>
    </lineage>
</organism>
<dbReference type="Proteomes" id="UP000001510">
    <property type="component" value="Chromosome"/>
</dbReference>
<dbReference type="HOGENOM" id="CLU_3063468_0_0_3"/>
<evidence type="ECO:0000313" key="1">
    <source>
        <dbReference type="EMBL" id="BAG01865.1"/>
    </source>
</evidence>
<sequence>MCDRNYPNRCFKFYIKDDVRKTANEITAHPFDSMGCSQIRVIVISNKCETREK</sequence>
<dbReference type="EMBL" id="AP009552">
    <property type="protein sequence ID" value="BAG01865.1"/>
    <property type="molecule type" value="Genomic_DNA"/>
</dbReference>
<protein>
    <submittedName>
        <fullName evidence="1">Uncharacterized protein</fullName>
    </submittedName>
</protein>
<keyword evidence="2" id="KW-1185">Reference proteome</keyword>
<proteinExistence type="predicted"/>
<accession>B0JXN8</accession>
<reference evidence="1 2" key="1">
    <citation type="journal article" date="2007" name="DNA Res.">
        <title>Complete genomic structure of the bloom-forming toxic cyanobacterium Microcystis aeruginosa NIES-843.</title>
        <authorList>
            <person name="Kaneko T."/>
            <person name="Nakajima N."/>
            <person name="Okamoto S."/>
            <person name="Suzuki I."/>
            <person name="Tanabe Y."/>
            <person name="Tamaoki M."/>
            <person name="Nakamura Y."/>
            <person name="Kasai F."/>
            <person name="Watanabe A."/>
            <person name="Kawashima K."/>
            <person name="Kishida Y."/>
            <person name="Ono A."/>
            <person name="Shimizu Y."/>
            <person name="Takahashi C."/>
            <person name="Minami C."/>
            <person name="Fujishiro T."/>
            <person name="Kohara M."/>
            <person name="Katoh M."/>
            <person name="Nakazaki N."/>
            <person name="Nakayama S."/>
            <person name="Yamada M."/>
            <person name="Tabata S."/>
            <person name="Watanabe M.M."/>
        </authorList>
    </citation>
    <scope>NUCLEOTIDE SEQUENCE [LARGE SCALE GENOMIC DNA]</scope>
    <source>
        <strain evidence="2">NIES-843 / IAM M-247</strain>
    </source>
</reference>